<evidence type="ECO:0000256" key="2">
    <source>
        <dbReference type="SAM" id="SignalP"/>
    </source>
</evidence>
<evidence type="ECO:0000313" key="5">
    <source>
        <dbReference type="Proteomes" id="UP000011087"/>
    </source>
</evidence>
<dbReference type="RefSeq" id="XP_005825220.1">
    <property type="nucleotide sequence ID" value="XM_005825163.1"/>
</dbReference>
<keyword evidence="2" id="KW-0732">Signal</keyword>
<dbReference type="PaxDb" id="55529-EKX38240"/>
<evidence type="ECO:0000256" key="1">
    <source>
        <dbReference type="SAM" id="MobiDB-lite"/>
    </source>
</evidence>
<dbReference type="HOGENOM" id="CLU_455957_0_0_1"/>
<proteinExistence type="predicted"/>
<organism evidence="3">
    <name type="scientific">Guillardia theta (strain CCMP2712)</name>
    <name type="common">Cryptophyte</name>
    <dbReference type="NCBI Taxonomy" id="905079"/>
    <lineage>
        <taxon>Eukaryota</taxon>
        <taxon>Cryptophyceae</taxon>
        <taxon>Pyrenomonadales</taxon>
        <taxon>Geminigeraceae</taxon>
        <taxon>Guillardia</taxon>
    </lineage>
</organism>
<gene>
    <name evidence="3" type="ORF">GUITHDRAFT_144355</name>
</gene>
<keyword evidence="5" id="KW-1185">Reference proteome</keyword>
<dbReference type="SUPFAM" id="SSF49764">
    <property type="entry name" value="HSP20-like chaperones"/>
    <property type="match status" value="1"/>
</dbReference>
<feature type="region of interest" description="Disordered" evidence="1">
    <location>
        <begin position="452"/>
        <end position="487"/>
    </location>
</feature>
<dbReference type="Gene3D" id="2.60.40.790">
    <property type="match status" value="1"/>
</dbReference>
<feature type="signal peptide" evidence="2">
    <location>
        <begin position="1"/>
        <end position="19"/>
    </location>
</feature>
<dbReference type="EnsemblProtists" id="EKX38240">
    <property type="protein sequence ID" value="EKX38240"/>
    <property type="gene ID" value="GUITHDRAFT_144355"/>
</dbReference>
<accession>L1IQZ2</accession>
<dbReference type="Proteomes" id="UP000011087">
    <property type="component" value="Unassembled WGS sequence"/>
</dbReference>
<dbReference type="EMBL" id="JH993050">
    <property type="protein sequence ID" value="EKX38240.1"/>
    <property type="molecule type" value="Genomic_DNA"/>
</dbReference>
<evidence type="ECO:0000313" key="4">
    <source>
        <dbReference type="EnsemblProtists" id="EKX38240"/>
    </source>
</evidence>
<dbReference type="GeneID" id="17295046"/>
<reference evidence="4" key="3">
    <citation type="submission" date="2016-03" db="UniProtKB">
        <authorList>
            <consortium name="EnsemblProtists"/>
        </authorList>
    </citation>
    <scope>IDENTIFICATION</scope>
</reference>
<reference evidence="3 5" key="1">
    <citation type="journal article" date="2012" name="Nature">
        <title>Algal genomes reveal evolutionary mosaicism and the fate of nucleomorphs.</title>
        <authorList>
            <consortium name="DOE Joint Genome Institute"/>
            <person name="Curtis B.A."/>
            <person name="Tanifuji G."/>
            <person name="Burki F."/>
            <person name="Gruber A."/>
            <person name="Irimia M."/>
            <person name="Maruyama S."/>
            <person name="Arias M.C."/>
            <person name="Ball S.G."/>
            <person name="Gile G.H."/>
            <person name="Hirakawa Y."/>
            <person name="Hopkins J.F."/>
            <person name="Kuo A."/>
            <person name="Rensing S.A."/>
            <person name="Schmutz J."/>
            <person name="Symeonidi A."/>
            <person name="Elias M."/>
            <person name="Eveleigh R.J."/>
            <person name="Herman E.K."/>
            <person name="Klute M.J."/>
            <person name="Nakayama T."/>
            <person name="Obornik M."/>
            <person name="Reyes-Prieto A."/>
            <person name="Armbrust E.V."/>
            <person name="Aves S.J."/>
            <person name="Beiko R.G."/>
            <person name="Coutinho P."/>
            <person name="Dacks J.B."/>
            <person name="Durnford D.G."/>
            <person name="Fast N.M."/>
            <person name="Green B.R."/>
            <person name="Grisdale C.J."/>
            <person name="Hempel F."/>
            <person name="Henrissat B."/>
            <person name="Hoppner M.P."/>
            <person name="Ishida K."/>
            <person name="Kim E."/>
            <person name="Koreny L."/>
            <person name="Kroth P.G."/>
            <person name="Liu Y."/>
            <person name="Malik S.B."/>
            <person name="Maier U.G."/>
            <person name="McRose D."/>
            <person name="Mock T."/>
            <person name="Neilson J.A."/>
            <person name="Onodera N.T."/>
            <person name="Poole A.M."/>
            <person name="Pritham E.J."/>
            <person name="Richards T.A."/>
            <person name="Rocap G."/>
            <person name="Roy S.W."/>
            <person name="Sarai C."/>
            <person name="Schaack S."/>
            <person name="Shirato S."/>
            <person name="Slamovits C.H."/>
            <person name="Spencer D.F."/>
            <person name="Suzuki S."/>
            <person name="Worden A.Z."/>
            <person name="Zauner S."/>
            <person name="Barry K."/>
            <person name="Bell C."/>
            <person name="Bharti A.K."/>
            <person name="Crow J.A."/>
            <person name="Grimwood J."/>
            <person name="Kramer R."/>
            <person name="Lindquist E."/>
            <person name="Lucas S."/>
            <person name="Salamov A."/>
            <person name="McFadden G.I."/>
            <person name="Lane C.E."/>
            <person name="Keeling P.J."/>
            <person name="Gray M.W."/>
            <person name="Grigoriev I.V."/>
            <person name="Archibald J.M."/>
        </authorList>
    </citation>
    <scope>NUCLEOTIDE SEQUENCE</scope>
    <source>
        <strain evidence="3 5">CCMP2712</strain>
    </source>
</reference>
<dbReference type="KEGG" id="gtt:GUITHDRAFT_144355"/>
<name>L1IQZ2_GUITC</name>
<feature type="chain" id="PRO_5008770306" description="CS domain-containing protein" evidence="2">
    <location>
        <begin position="20"/>
        <end position="599"/>
    </location>
</feature>
<sequence>MRGLYLLCTLLPLLPPIQNSLILQPLPSQLMPTRLRGGSVHGRGKVQDIVDGDFDDGMCPCGDPSCTSRLKHPQTAEDLRRKRYNDIATEHLQKLAKGEPATMEELPMDMQECLVHEIRHGELKEMFKPVTPWWKVAPFGNISRAEGDKRDVACSKGVEETSESIAFNGRECGSYSWAQDREKVCFFMFVDKQVQSKQIDVRVALQSLLVSIDKVPIQSIRLSYPVRCSEEATEDCWGLTTMMGRKLLKVTLYKSMLGLPVDAPERAEGLWWRSFSTLEEKMPEDRVVDKKSSMEEVVLRHQKPFHAPPPVGVEIDPEALNFQWCEHFDLQFLDVLVAYCSVYRQVNGRMTEDPVGVSSMLQSSSHSLRLLRDRSFTCYAQVLSSAALELHPLVSGTAQEKNLLMLQILQDVEAILSSYEAPFYALSGCLQVMEKAEAILWEKAEEGDRKLITSKEVEEVTLSSTSPPPSSSDDDDEEHEDRMVAVHDPDKSKRMLISKNSRRESLELASRADDLSLACEKVQDILSCLWVANMSYRDEMLTEVRRAQQAHIFCSTIENLTLVDQMTVTSDVYKHFAIRDYIIEDQRRLVKLAEEKMKV</sequence>
<evidence type="ECO:0008006" key="6">
    <source>
        <dbReference type="Google" id="ProtNLM"/>
    </source>
</evidence>
<dbReference type="AlphaFoldDB" id="L1IQZ2"/>
<dbReference type="InterPro" id="IPR008978">
    <property type="entry name" value="HSP20-like_chaperone"/>
</dbReference>
<evidence type="ECO:0000313" key="3">
    <source>
        <dbReference type="EMBL" id="EKX38240.1"/>
    </source>
</evidence>
<protein>
    <recommendedName>
        <fullName evidence="6">CS domain-containing protein</fullName>
    </recommendedName>
</protein>
<reference evidence="5" key="2">
    <citation type="submission" date="2012-11" db="EMBL/GenBank/DDBJ databases">
        <authorList>
            <person name="Kuo A."/>
            <person name="Curtis B.A."/>
            <person name="Tanifuji G."/>
            <person name="Burki F."/>
            <person name="Gruber A."/>
            <person name="Irimia M."/>
            <person name="Maruyama S."/>
            <person name="Arias M.C."/>
            <person name="Ball S.G."/>
            <person name="Gile G.H."/>
            <person name="Hirakawa Y."/>
            <person name="Hopkins J.F."/>
            <person name="Rensing S.A."/>
            <person name="Schmutz J."/>
            <person name="Symeonidi A."/>
            <person name="Elias M."/>
            <person name="Eveleigh R.J."/>
            <person name="Herman E.K."/>
            <person name="Klute M.J."/>
            <person name="Nakayama T."/>
            <person name="Obornik M."/>
            <person name="Reyes-Prieto A."/>
            <person name="Armbrust E.V."/>
            <person name="Aves S.J."/>
            <person name="Beiko R.G."/>
            <person name="Coutinho P."/>
            <person name="Dacks J.B."/>
            <person name="Durnford D.G."/>
            <person name="Fast N.M."/>
            <person name="Green B.R."/>
            <person name="Grisdale C."/>
            <person name="Hempe F."/>
            <person name="Henrissat B."/>
            <person name="Hoppner M.P."/>
            <person name="Ishida K.-I."/>
            <person name="Kim E."/>
            <person name="Koreny L."/>
            <person name="Kroth P.G."/>
            <person name="Liu Y."/>
            <person name="Malik S.-B."/>
            <person name="Maier U.G."/>
            <person name="McRose D."/>
            <person name="Mock T."/>
            <person name="Neilson J.A."/>
            <person name="Onodera N.T."/>
            <person name="Poole A.M."/>
            <person name="Pritham E.J."/>
            <person name="Richards T.A."/>
            <person name="Rocap G."/>
            <person name="Roy S.W."/>
            <person name="Sarai C."/>
            <person name="Schaack S."/>
            <person name="Shirato S."/>
            <person name="Slamovits C.H."/>
            <person name="Spencer D.F."/>
            <person name="Suzuki S."/>
            <person name="Worden A.Z."/>
            <person name="Zauner S."/>
            <person name="Barry K."/>
            <person name="Bell C."/>
            <person name="Bharti A.K."/>
            <person name="Crow J.A."/>
            <person name="Grimwood J."/>
            <person name="Kramer R."/>
            <person name="Lindquist E."/>
            <person name="Lucas S."/>
            <person name="Salamov A."/>
            <person name="McFadden G.I."/>
            <person name="Lane C.E."/>
            <person name="Keeling P.J."/>
            <person name="Gray M.W."/>
            <person name="Grigoriev I.V."/>
            <person name="Archibald J.M."/>
        </authorList>
    </citation>
    <scope>NUCLEOTIDE SEQUENCE</scope>
    <source>
        <strain evidence="5">CCMP2712</strain>
    </source>
</reference>